<organism evidence="2 3">
    <name type="scientific">Streptomyces wuyuanensis</name>
    <dbReference type="NCBI Taxonomy" id="1196353"/>
    <lineage>
        <taxon>Bacteria</taxon>
        <taxon>Bacillati</taxon>
        <taxon>Actinomycetota</taxon>
        <taxon>Actinomycetes</taxon>
        <taxon>Kitasatosporales</taxon>
        <taxon>Streptomycetaceae</taxon>
        <taxon>Streptomyces</taxon>
    </lineage>
</organism>
<feature type="region of interest" description="Disordered" evidence="1">
    <location>
        <begin position="1"/>
        <end position="25"/>
    </location>
</feature>
<gene>
    <name evidence="2" type="ORF">SAMN05444921_103102</name>
</gene>
<accession>A0A1G9PW42</accession>
<evidence type="ECO:0000313" key="2">
    <source>
        <dbReference type="EMBL" id="SDM02863.1"/>
    </source>
</evidence>
<evidence type="ECO:0000256" key="1">
    <source>
        <dbReference type="SAM" id="MobiDB-lite"/>
    </source>
</evidence>
<dbReference type="Proteomes" id="UP000199063">
    <property type="component" value="Unassembled WGS sequence"/>
</dbReference>
<protein>
    <submittedName>
        <fullName evidence="2">Uncharacterized protein</fullName>
    </submittedName>
</protein>
<feature type="compositionally biased region" description="Pro residues" evidence="1">
    <location>
        <begin position="122"/>
        <end position="136"/>
    </location>
</feature>
<dbReference type="GeneID" id="40828540"/>
<feature type="compositionally biased region" description="Gly residues" evidence="1">
    <location>
        <begin position="139"/>
        <end position="151"/>
    </location>
</feature>
<feature type="compositionally biased region" description="Basic and acidic residues" evidence="1">
    <location>
        <begin position="153"/>
        <end position="163"/>
    </location>
</feature>
<reference evidence="3" key="1">
    <citation type="submission" date="2016-10" db="EMBL/GenBank/DDBJ databases">
        <authorList>
            <person name="Varghese N."/>
            <person name="Submissions S."/>
        </authorList>
    </citation>
    <scope>NUCLEOTIDE SEQUENCE [LARGE SCALE GENOMIC DNA]</scope>
    <source>
        <strain evidence="3">CGMCC 4.7042</strain>
    </source>
</reference>
<name>A0A1G9PW42_9ACTN</name>
<sequence>MTTQPNRPAGDPGTPVPWYARSPHDGASALGVEPAAGLSSARAGALTSTFDGRRMNRVAPAQLALVVLVTQTDGFRGILGTTEFDPRQFGRAPLSAVALLLLWELGKFPARSSRPGARAVPEPGPVSAPGPLPAPGPGSASGPGAKRGAGTGAKREREKRIDD</sequence>
<proteinExistence type="predicted"/>
<dbReference type="STRING" id="1196353.SAMN05444921_103102"/>
<dbReference type="EMBL" id="FNHI01000003">
    <property type="protein sequence ID" value="SDM02863.1"/>
    <property type="molecule type" value="Genomic_DNA"/>
</dbReference>
<dbReference type="AlphaFoldDB" id="A0A1G9PW42"/>
<keyword evidence="3" id="KW-1185">Reference proteome</keyword>
<dbReference type="RefSeq" id="WP_093652792.1">
    <property type="nucleotide sequence ID" value="NZ_FNHI01000003.1"/>
</dbReference>
<feature type="region of interest" description="Disordered" evidence="1">
    <location>
        <begin position="112"/>
        <end position="163"/>
    </location>
</feature>
<evidence type="ECO:0000313" key="3">
    <source>
        <dbReference type="Proteomes" id="UP000199063"/>
    </source>
</evidence>